<dbReference type="OrthoDB" id="2139603at2"/>
<gene>
    <name evidence="1" type="ORF">SAMN05192557_1059</name>
</gene>
<protein>
    <submittedName>
        <fullName evidence="1">Phosphoribosylanthranilate isomerase</fullName>
    </submittedName>
</protein>
<dbReference type="GO" id="GO:0016853">
    <property type="term" value="F:isomerase activity"/>
    <property type="evidence" value="ECO:0007669"/>
    <property type="project" value="UniProtKB-KW"/>
</dbReference>
<reference evidence="1 2" key="1">
    <citation type="submission" date="2016-10" db="EMBL/GenBank/DDBJ databases">
        <authorList>
            <person name="Varghese N."/>
            <person name="Submissions S."/>
        </authorList>
    </citation>
    <scope>NUCLEOTIDE SEQUENCE [LARGE SCALE GENOMIC DNA]</scope>
    <source>
        <strain evidence="1 2">IBRC-M10081</strain>
    </source>
</reference>
<dbReference type="RefSeq" id="WP_091474585.1">
    <property type="nucleotide sequence ID" value="NZ_FOIT01000002.1"/>
</dbReference>
<sequence>MDKTLFKEFINICRSLNAIDIKPTLMGSLGLEFVSDREWSPSDIDIHVPGDPRGWDAPDEDRIYNFDQINDVMNHLGYKLIDRHEHEFSSGDISIEFGCIDTLPEFANVQLSELQEFSIDGADFYVPTLEQYLKIYQSSSKDSYRNDNNNNKDFEKITYLRGKISM</sequence>
<evidence type="ECO:0000313" key="1">
    <source>
        <dbReference type="EMBL" id="SEV96908.1"/>
    </source>
</evidence>
<dbReference type="InterPro" id="IPR043519">
    <property type="entry name" value="NT_sf"/>
</dbReference>
<accession>A0A662Z6D5</accession>
<keyword evidence="2" id="KW-1185">Reference proteome</keyword>
<keyword evidence="1" id="KW-0413">Isomerase</keyword>
<dbReference type="SUPFAM" id="SSF81301">
    <property type="entry name" value="Nucleotidyltransferase"/>
    <property type="match status" value="1"/>
</dbReference>
<name>A0A662Z6D5_9STAP</name>
<dbReference type="EMBL" id="FOIT01000002">
    <property type="protein sequence ID" value="SEV96908.1"/>
    <property type="molecule type" value="Genomic_DNA"/>
</dbReference>
<evidence type="ECO:0000313" key="2">
    <source>
        <dbReference type="Proteomes" id="UP000243605"/>
    </source>
</evidence>
<proteinExistence type="predicted"/>
<dbReference type="AlphaFoldDB" id="A0A662Z6D5"/>
<organism evidence="1 2">
    <name type="scientific">Aliicoccus persicus</name>
    <dbReference type="NCBI Taxonomy" id="930138"/>
    <lineage>
        <taxon>Bacteria</taxon>
        <taxon>Bacillati</taxon>
        <taxon>Bacillota</taxon>
        <taxon>Bacilli</taxon>
        <taxon>Bacillales</taxon>
        <taxon>Staphylococcaceae</taxon>
        <taxon>Aliicoccus</taxon>
    </lineage>
</organism>
<dbReference type="Proteomes" id="UP000243605">
    <property type="component" value="Unassembled WGS sequence"/>
</dbReference>